<dbReference type="Pfam" id="PF00498">
    <property type="entry name" value="FHA"/>
    <property type="match status" value="1"/>
</dbReference>
<dbReference type="InterPro" id="IPR058031">
    <property type="entry name" value="AAA_lid_NorR"/>
</dbReference>
<dbReference type="GO" id="GO:0043565">
    <property type="term" value="F:sequence-specific DNA binding"/>
    <property type="evidence" value="ECO:0007669"/>
    <property type="project" value="InterPro"/>
</dbReference>
<dbReference type="Gene3D" id="3.40.50.300">
    <property type="entry name" value="P-loop containing nucleotide triphosphate hydrolases"/>
    <property type="match status" value="1"/>
</dbReference>
<dbReference type="PROSITE" id="PS00676">
    <property type="entry name" value="SIGMA54_INTERACT_2"/>
    <property type="match status" value="1"/>
</dbReference>
<dbReference type="InterPro" id="IPR000253">
    <property type="entry name" value="FHA_dom"/>
</dbReference>
<gene>
    <name evidence="8" type="ORF">Q664_51440</name>
</gene>
<dbReference type="Gene3D" id="2.60.200.20">
    <property type="match status" value="1"/>
</dbReference>
<evidence type="ECO:0000256" key="3">
    <source>
        <dbReference type="ARBA" id="ARBA00023015"/>
    </source>
</evidence>
<evidence type="ECO:0000256" key="5">
    <source>
        <dbReference type="ARBA" id="ARBA00023163"/>
    </source>
</evidence>
<name>A0A084SED4_9BACT</name>
<dbReference type="PROSITE" id="PS00675">
    <property type="entry name" value="SIGMA54_INTERACT_1"/>
    <property type="match status" value="1"/>
</dbReference>
<dbReference type="PROSITE" id="PS00688">
    <property type="entry name" value="SIGMA54_INTERACT_3"/>
    <property type="match status" value="1"/>
</dbReference>
<accession>A0A084SED4</accession>
<dbReference type="InterPro" id="IPR009057">
    <property type="entry name" value="Homeodomain-like_sf"/>
</dbReference>
<proteinExistence type="predicted"/>
<comment type="caution">
    <text evidence="8">The sequence shown here is derived from an EMBL/GenBank/DDBJ whole genome shotgun (WGS) entry which is preliminary data.</text>
</comment>
<dbReference type="InterPro" id="IPR027417">
    <property type="entry name" value="P-loop_NTPase"/>
</dbReference>
<dbReference type="Gene3D" id="1.10.8.60">
    <property type="match status" value="1"/>
</dbReference>
<dbReference type="SMART" id="SM00240">
    <property type="entry name" value="FHA"/>
    <property type="match status" value="1"/>
</dbReference>
<dbReference type="PROSITE" id="PS50006">
    <property type="entry name" value="FHA_DOMAIN"/>
    <property type="match status" value="1"/>
</dbReference>
<dbReference type="AlphaFoldDB" id="A0A084SED4"/>
<dbReference type="InterPro" id="IPR003593">
    <property type="entry name" value="AAA+_ATPase"/>
</dbReference>
<dbReference type="GO" id="GO:0005524">
    <property type="term" value="F:ATP binding"/>
    <property type="evidence" value="ECO:0007669"/>
    <property type="project" value="UniProtKB-KW"/>
</dbReference>
<evidence type="ECO:0000313" key="9">
    <source>
        <dbReference type="Proteomes" id="UP000028547"/>
    </source>
</evidence>
<dbReference type="CDD" id="cd00060">
    <property type="entry name" value="FHA"/>
    <property type="match status" value="1"/>
</dbReference>
<evidence type="ECO:0000259" key="6">
    <source>
        <dbReference type="PROSITE" id="PS50006"/>
    </source>
</evidence>
<dbReference type="RefSeq" id="WP_043414222.1">
    <property type="nucleotide sequence ID" value="NZ_JPMI01000423.1"/>
</dbReference>
<dbReference type="Pfam" id="PF02954">
    <property type="entry name" value="HTH_8"/>
    <property type="match status" value="1"/>
</dbReference>
<evidence type="ECO:0000256" key="2">
    <source>
        <dbReference type="ARBA" id="ARBA00022840"/>
    </source>
</evidence>
<feature type="domain" description="FHA" evidence="6">
    <location>
        <begin position="35"/>
        <end position="91"/>
    </location>
</feature>
<reference evidence="8 9" key="1">
    <citation type="submission" date="2014-07" db="EMBL/GenBank/DDBJ databases">
        <title>Draft Genome Sequence of Gephyronic Acid Producer, Cystobacter violaceus Strain Cb vi76.</title>
        <authorList>
            <person name="Stevens D.C."/>
            <person name="Young J."/>
            <person name="Carmichael R."/>
            <person name="Tan J."/>
            <person name="Taylor R.E."/>
        </authorList>
    </citation>
    <scope>NUCLEOTIDE SEQUENCE [LARGE SCALE GENOMIC DNA]</scope>
    <source>
        <strain evidence="8 9">Cb vi76</strain>
    </source>
</reference>
<dbReference type="SUPFAM" id="SSF52540">
    <property type="entry name" value="P-loop containing nucleoside triphosphate hydrolases"/>
    <property type="match status" value="1"/>
</dbReference>
<dbReference type="CDD" id="cd00009">
    <property type="entry name" value="AAA"/>
    <property type="match status" value="1"/>
</dbReference>
<dbReference type="SMART" id="SM00382">
    <property type="entry name" value="AAA"/>
    <property type="match status" value="1"/>
</dbReference>
<sequence>MSKTALATQNESSGSIPPRRCQLVVIDGPDAGRAVALGRSPVRVGTREGCALRLSDPRVSGEHLEVHAEGGDFVVRDLGSRNGTLYEGSRIGEARVRVGATLKVGRSFLRIQAESQPWEVAPSQARRFGELVGESLAMRELFAVLEHVAPSDTTVLIQGETGTGKEVVAHALHEASARRKGPLVAVDCGALPEGLVESELFGHVRGAFTGALAARSGAFVRAHGGTLFLDELAGIAPSVQARLLRVLEERRVRPVGGDAEQAVDVRVVAASRVDLSLAVAEGTFRPDLYYRLAVVTLPLPPLRQRREDLPLLVAELLRRRGFEPGAIRGPGLELLSGHDWPGNVRELRNVLERALVLSRGAHGFEELRLSLQPQGTGPEVPLRTDLPFSEAKQALVEAFERHYLRDVLARAGGNLSEAARQAGVDRKHLRALARRHGLLPEEPD</sequence>
<evidence type="ECO:0000259" key="7">
    <source>
        <dbReference type="PROSITE" id="PS50045"/>
    </source>
</evidence>
<keyword evidence="4" id="KW-0238">DNA-binding</keyword>
<dbReference type="InterPro" id="IPR008984">
    <property type="entry name" value="SMAD_FHA_dom_sf"/>
</dbReference>
<evidence type="ECO:0000313" key="8">
    <source>
        <dbReference type="EMBL" id="KFA86819.1"/>
    </source>
</evidence>
<dbReference type="EMBL" id="JPMI01000423">
    <property type="protein sequence ID" value="KFA86819.1"/>
    <property type="molecule type" value="Genomic_DNA"/>
</dbReference>
<evidence type="ECO:0000256" key="1">
    <source>
        <dbReference type="ARBA" id="ARBA00022741"/>
    </source>
</evidence>
<dbReference type="Proteomes" id="UP000028547">
    <property type="component" value="Unassembled WGS sequence"/>
</dbReference>
<dbReference type="InterPro" id="IPR025943">
    <property type="entry name" value="Sigma_54_int_dom_ATP-bd_2"/>
</dbReference>
<dbReference type="Pfam" id="PF25601">
    <property type="entry name" value="AAA_lid_14"/>
    <property type="match status" value="1"/>
</dbReference>
<dbReference type="Gene3D" id="1.10.10.60">
    <property type="entry name" value="Homeodomain-like"/>
    <property type="match status" value="1"/>
</dbReference>
<keyword evidence="2" id="KW-0067">ATP-binding</keyword>
<organism evidence="8 9">
    <name type="scientific">Archangium violaceum Cb vi76</name>
    <dbReference type="NCBI Taxonomy" id="1406225"/>
    <lineage>
        <taxon>Bacteria</taxon>
        <taxon>Pseudomonadati</taxon>
        <taxon>Myxococcota</taxon>
        <taxon>Myxococcia</taxon>
        <taxon>Myxococcales</taxon>
        <taxon>Cystobacterineae</taxon>
        <taxon>Archangiaceae</taxon>
        <taxon>Archangium</taxon>
    </lineage>
</organism>
<dbReference type="SUPFAM" id="SSF46689">
    <property type="entry name" value="Homeodomain-like"/>
    <property type="match status" value="1"/>
</dbReference>
<feature type="domain" description="Sigma-54 factor interaction" evidence="7">
    <location>
        <begin position="131"/>
        <end position="356"/>
    </location>
</feature>
<dbReference type="InterPro" id="IPR025944">
    <property type="entry name" value="Sigma_54_int_dom_CS"/>
</dbReference>
<dbReference type="SUPFAM" id="SSF49879">
    <property type="entry name" value="SMAD/FHA domain"/>
    <property type="match status" value="1"/>
</dbReference>
<evidence type="ECO:0000256" key="4">
    <source>
        <dbReference type="ARBA" id="ARBA00023125"/>
    </source>
</evidence>
<keyword evidence="5" id="KW-0804">Transcription</keyword>
<dbReference type="FunFam" id="3.40.50.300:FF:000006">
    <property type="entry name" value="DNA-binding transcriptional regulator NtrC"/>
    <property type="match status" value="1"/>
</dbReference>
<keyword evidence="1" id="KW-0547">Nucleotide-binding</keyword>
<dbReference type="GO" id="GO:0006355">
    <property type="term" value="P:regulation of DNA-templated transcription"/>
    <property type="evidence" value="ECO:0007669"/>
    <property type="project" value="InterPro"/>
</dbReference>
<protein>
    <submittedName>
        <fullName evidence="8">Fis family transcriptional regulator</fullName>
    </submittedName>
</protein>
<dbReference type="InterPro" id="IPR002197">
    <property type="entry name" value="HTH_Fis"/>
</dbReference>
<dbReference type="InterPro" id="IPR002078">
    <property type="entry name" value="Sigma_54_int"/>
</dbReference>
<keyword evidence="3" id="KW-0805">Transcription regulation</keyword>
<dbReference type="PANTHER" id="PTHR32071">
    <property type="entry name" value="TRANSCRIPTIONAL REGULATORY PROTEIN"/>
    <property type="match status" value="1"/>
</dbReference>
<dbReference type="InterPro" id="IPR025662">
    <property type="entry name" value="Sigma_54_int_dom_ATP-bd_1"/>
</dbReference>
<dbReference type="PROSITE" id="PS50045">
    <property type="entry name" value="SIGMA54_INTERACT_4"/>
    <property type="match status" value="1"/>
</dbReference>
<dbReference type="Pfam" id="PF00158">
    <property type="entry name" value="Sigma54_activat"/>
    <property type="match status" value="1"/>
</dbReference>